<feature type="transmembrane region" description="Helical" evidence="3">
    <location>
        <begin position="88"/>
        <end position="108"/>
    </location>
</feature>
<dbReference type="RefSeq" id="WP_347613085.1">
    <property type="nucleotide sequence ID" value="NZ_JBDPZC010000015.1"/>
</dbReference>
<organism evidence="4 5">
    <name type="scientific">Roseateles flavus</name>
    <dbReference type="NCBI Taxonomy" id="3149041"/>
    <lineage>
        <taxon>Bacteria</taxon>
        <taxon>Pseudomonadati</taxon>
        <taxon>Pseudomonadota</taxon>
        <taxon>Betaproteobacteria</taxon>
        <taxon>Burkholderiales</taxon>
        <taxon>Sphaerotilaceae</taxon>
        <taxon>Roseateles</taxon>
    </lineage>
</organism>
<keyword evidence="3" id="KW-0812">Transmembrane</keyword>
<keyword evidence="3" id="KW-1133">Transmembrane helix</keyword>
<evidence type="ECO:0000256" key="2">
    <source>
        <dbReference type="ARBA" id="ARBA00022803"/>
    </source>
</evidence>
<keyword evidence="2" id="KW-0802">TPR repeat</keyword>
<dbReference type="Proteomes" id="UP001462640">
    <property type="component" value="Unassembled WGS sequence"/>
</dbReference>
<protein>
    <recommendedName>
        <fullName evidence="6">Glycosyltransferase RgtA/B/C/D-like domain-containing protein</fullName>
    </recommendedName>
</protein>
<evidence type="ECO:0000256" key="3">
    <source>
        <dbReference type="SAM" id="Phobius"/>
    </source>
</evidence>
<comment type="caution">
    <text evidence="4">The sequence shown here is derived from an EMBL/GenBank/DDBJ whole genome shotgun (WGS) entry which is preliminary data.</text>
</comment>
<sequence>MLDWLKKSDRLQWALLVLVCIALYGRTIGFAYVWDDGIIFLSKNSLVVEPLSWRLLTEPILEGTSYMRPLVLLSWWAEFHLFGQQPGVSHGINVALLLINVLLLRSLARRVLEERGEVQPAFWATVAALCYAVHPALIESTAWVSGRFDLLATTGILAASRAFLAYGRPLPVRVVGVLLGTLVALASKELGAVTPGILFCLWMATSADDRQPLGANLRRALRTQAPIWLASLLLLLTYFIVRRLSMGQVYHSIWGAEYLLALVRTQLPLEALKFYSSMVVWPFGRIGIFHPYSVLTLDMAAILGNLATLAITLVVLWQALRRQASWAWLLMAAYVGIVLVLHFIPLSIADNVAQERFMTAPLAFVALAFVCFPWRSAVGDRLQLRERARQAAAALSLGGWLVFASLVTASLVPLWARPELLWRWASHQHPDVVNIRHNYMEAALSSGHPDWVQAEIDRLLKKNGGLEVGEQTIYASLLMRQGNPESLKYLEGVLYALPKFHAMPDGARGLAAFPMSSSMVGAAYTNYALALLLFEGDGKRALENNQIARWYLKNTSSGYLNYTDAAIYYAMGDIARADRIMEENQAVYFDNKDNLIRQMHAVVQLYCDRWQEKDAAVQRSCATLRQRQFFENRP</sequence>
<gene>
    <name evidence="4" type="ORF">ABDJ40_22545</name>
</gene>
<keyword evidence="5" id="KW-1185">Reference proteome</keyword>
<dbReference type="PANTHER" id="PTHR44227">
    <property type="match status" value="1"/>
</dbReference>
<dbReference type="PANTHER" id="PTHR44227:SF3">
    <property type="entry name" value="PROTEIN O-MANNOSYL-TRANSFERASE TMTC4"/>
    <property type="match status" value="1"/>
</dbReference>
<evidence type="ECO:0000313" key="4">
    <source>
        <dbReference type="EMBL" id="MEO3715562.1"/>
    </source>
</evidence>
<feature type="transmembrane region" description="Helical" evidence="3">
    <location>
        <begin position="326"/>
        <end position="345"/>
    </location>
</feature>
<feature type="transmembrane region" description="Helical" evidence="3">
    <location>
        <begin position="120"/>
        <end position="138"/>
    </location>
</feature>
<name>A0ABV0GKG4_9BURK</name>
<accession>A0ABV0GKG4</accession>
<feature type="transmembrane region" description="Helical" evidence="3">
    <location>
        <begin position="225"/>
        <end position="241"/>
    </location>
</feature>
<proteinExistence type="predicted"/>
<evidence type="ECO:0000256" key="1">
    <source>
        <dbReference type="ARBA" id="ARBA00022737"/>
    </source>
</evidence>
<feature type="transmembrane region" description="Helical" evidence="3">
    <location>
        <begin position="299"/>
        <end position="319"/>
    </location>
</feature>
<feature type="transmembrane region" description="Helical" evidence="3">
    <location>
        <begin position="394"/>
        <end position="416"/>
    </location>
</feature>
<feature type="transmembrane region" description="Helical" evidence="3">
    <location>
        <begin position="357"/>
        <end position="374"/>
    </location>
</feature>
<evidence type="ECO:0008006" key="6">
    <source>
        <dbReference type="Google" id="ProtNLM"/>
    </source>
</evidence>
<keyword evidence="1" id="KW-0677">Repeat</keyword>
<dbReference type="EMBL" id="JBDPZC010000015">
    <property type="protein sequence ID" value="MEO3715562.1"/>
    <property type="molecule type" value="Genomic_DNA"/>
</dbReference>
<feature type="transmembrane region" description="Helical" evidence="3">
    <location>
        <begin position="174"/>
        <end position="205"/>
    </location>
</feature>
<feature type="transmembrane region" description="Helical" evidence="3">
    <location>
        <begin position="12"/>
        <end position="34"/>
    </location>
</feature>
<evidence type="ECO:0000313" key="5">
    <source>
        <dbReference type="Proteomes" id="UP001462640"/>
    </source>
</evidence>
<keyword evidence="3" id="KW-0472">Membrane</keyword>
<reference evidence="4 5" key="1">
    <citation type="submission" date="2024-05" db="EMBL/GenBank/DDBJ databases">
        <title>Roseateles sp. 2.12 16S ribosomal RNA gene Genome sequencing and assembly.</title>
        <authorList>
            <person name="Woo H."/>
        </authorList>
    </citation>
    <scope>NUCLEOTIDE SEQUENCE [LARGE SCALE GENOMIC DNA]</scope>
    <source>
        <strain evidence="4 5">2.12</strain>
    </source>
</reference>
<dbReference type="InterPro" id="IPR052346">
    <property type="entry name" value="O-mannosyl-transferase_TMTC"/>
</dbReference>